<evidence type="ECO:0000256" key="1">
    <source>
        <dbReference type="ARBA" id="ARBA00023002"/>
    </source>
</evidence>
<dbReference type="Gene3D" id="3.60.130.10">
    <property type="entry name" value="Clavaminate synthase-like"/>
    <property type="match status" value="1"/>
</dbReference>
<dbReference type="OrthoDB" id="272271at2759"/>
<dbReference type="PANTHER" id="PTHR10696">
    <property type="entry name" value="GAMMA-BUTYROBETAINE HYDROXYLASE-RELATED"/>
    <property type="match status" value="1"/>
</dbReference>
<organism evidence="3 4">
    <name type="scientific">Hyaloscypha hepaticicola</name>
    <dbReference type="NCBI Taxonomy" id="2082293"/>
    <lineage>
        <taxon>Eukaryota</taxon>
        <taxon>Fungi</taxon>
        <taxon>Dikarya</taxon>
        <taxon>Ascomycota</taxon>
        <taxon>Pezizomycotina</taxon>
        <taxon>Leotiomycetes</taxon>
        <taxon>Helotiales</taxon>
        <taxon>Hyaloscyphaceae</taxon>
        <taxon>Hyaloscypha</taxon>
    </lineage>
</organism>
<dbReference type="STRING" id="1745343.A0A2J6QH16"/>
<dbReference type="Proteomes" id="UP000235672">
    <property type="component" value="Unassembled WGS sequence"/>
</dbReference>
<gene>
    <name evidence="3" type="ORF">NA56DRAFT_565360</name>
</gene>
<dbReference type="EMBL" id="KZ613470">
    <property type="protein sequence ID" value="PMD25538.1"/>
    <property type="molecule type" value="Genomic_DNA"/>
</dbReference>
<keyword evidence="4" id="KW-1185">Reference proteome</keyword>
<dbReference type="InterPro" id="IPR042098">
    <property type="entry name" value="TauD-like_sf"/>
</dbReference>
<proteinExistence type="predicted"/>
<dbReference type="InterPro" id="IPR050411">
    <property type="entry name" value="AlphaKG_dependent_hydroxylases"/>
</dbReference>
<dbReference type="AlphaFoldDB" id="A0A2J6QH16"/>
<dbReference type="InterPro" id="IPR003819">
    <property type="entry name" value="TauD/TfdA-like"/>
</dbReference>
<feature type="domain" description="TauD/TfdA-like" evidence="2">
    <location>
        <begin position="59"/>
        <end position="290"/>
    </location>
</feature>
<evidence type="ECO:0000313" key="4">
    <source>
        <dbReference type="Proteomes" id="UP000235672"/>
    </source>
</evidence>
<sequence length="344" mass="38417">SLPAGFPSSIATPAAWSGVDFENGQNQDCYVLTLTEGEVKELELACRNFQGLNLRFEAISQELFPLPTLSSKLKDLAKVLTNCVGFFLIRGLDPKQYSSEVNLIMYLGISSYIGDKRGRQDERGNMLRNNQPFHTDTGDILGLYSMGEAMVGGECRLASSATIYNDIAKTRPDIIHLLSSPSWVFDRFGQQPPYMLRPILFPAGEDKVLLSFSRRPLVGNATSPRSPGIPELSDAHVEALNAVHFAAERHSLSMKLKAGDVLFWNNLAMVHARKGFTDSPGHQRHLIRLWLRNDDTEKGWPIPEELQAAWNEAFDHAGRSQLWPVEPIRERAYIANQQRSSGHA</sequence>
<dbReference type="GO" id="GO:0016491">
    <property type="term" value="F:oxidoreductase activity"/>
    <property type="evidence" value="ECO:0007669"/>
    <property type="project" value="UniProtKB-KW"/>
</dbReference>
<dbReference type="Pfam" id="PF02668">
    <property type="entry name" value="TauD"/>
    <property type="match status" value="1"/>
</dbReference>
<accession>A0A2J6QH16</accession>
<feature type="non-terminal residue" evidence="3">
    <location>
        <position position="1"/>
    </location>
</feature>
<name>A0A2J6QH16_9HELO</name>
<protein>
    <submittedName>
        <fullName evidence="3">Clavaminate synthase-like protein</fullName>
    </submittedName>
</protein>
<evidence type="ECO:0000259" key="2">
    <source>
        <dbReference type="Pfam" id="PF02668"/>
    </source>
</evidence>
<dbReference type="SUPFAM" id="SSF51197">
    <property type="entry name" value="Clavaminate synthase-like"/>
    <property type="match status" value="1"/>
</dbReference>
<keyword evidence="1" id="KW-0560">Oxidoreductase</keyword>
<dbReference type="PANTHER" id="PTHR10696:SF49">
    <property type="entry name" value="TAUD_TFDA-LIKE DOMAIN-CONTAINING PROTEIN"/>
    <property type="match status" value="1"/>
</dbReference>
<reference evidence="3 4" key="1">
    <citation type="submission" date="2016-05" db="EMBL/GenBank/DDBJ databases">
        <title>A degradative enzymes factory behind the ericoid mycorrhizal symbiosis.</title>
        <authorList>
            <consortium name="DOE Joint Genome Institute"/>
            <person name="Martino E."/>
            <person name="Morin E."/>
            <person name="Grelet G."/>
            <person name="Kuo A."/>
            <person name="Kohler A."/>
            <person name="Daghino S."/>
            <person name="Barry K."/>
            <person name="Choi C."/>
            <person name="Cichocki N."/>
            <person name="Clum A."/>
            <person name="Copeland A."/>
            <person name="Hainaut M."/>
            <person name="Haridas S."/>
            <person name="Labutti K."/>
            <person name="Lindquist E."/>
            <person name="Lipzen A."/>
            <person name="Khouja H.-R."/>
            <person name="Murat C."/>
            <person name="Ohm R."/>
            <person name="Olson A."/>
            <person name="Spatafora J."/>
            <person name="Veneault-Fourrey C."/>
            <person name="Henrissat B."/>
            <person name="Grigoriev I."/>
            <person name="Martin F."/>
            <person name="Perotto S."/>
        </authorList>
    </citation>
    <scope>NUCLEOTIDE SEQUENCE [LARGE SCALE GENOMIC DNA]</scope>
    <source>
        <strain evidence="3 4">UAMH 7357</strain>
    </source>
</reference>
<evidence type="ECO:0000313" key="3">
    <source>
        <dbReference type="EMBL" id="PMD25538.1"/>
    </source>
</evidence>